<dbReference type="CDD" id="cd06127">
    <property type="entry name" value="DEDDh"/>
    <property type="match status" value="1"/>
</dbReference>
<name>A0ABP6MGB1_9ACTN</name>
<keyword evidence="2" id="KW-1185">Reference proteome</keyword>
<dbReference type="RefSeq" id="WP_344520279.1">
    <property type="nucleotide sequence ID" value="NZ_BAAAUG010000030.1"/>
</dbReference>
<evidence type="ECO:0000313" key="1">
    <source>
        <dbReference type="EMBL" id="GAA3096894.1"/>
    </source>
</evidence>
<organism evidence="1 2">
    <name type="scientific">Streptomyces rectiviolaceus</name>
    <dbReference type="NCBI Taxonomy" id="332591"/>
    <lineage>
        <taxon>Bacteria</taxon>
        <taxon>Bacillati</taxon>
        <taxon>Actinomycetota</taxon>
        <taxon>Actinomycetes</taxon>
        <taxon>Kitasatosporales</taxon>
        <taxon>Streptomycetaceae</taxon>
        <taxon>Streptomyces</taxon>
    </lineage>
</organism>
<accession>A0ABP6MGB1</accession>
<proteinExistence type="predicted"/>
<gene>
    <name evidence="1" type="ORF">GCM10010449_20450</name>
</gene>
<comment type="caution">
    <text evidence="1">The sequence shown here is derived from an EMBL/GenBank/DDBJ whole genome shotgun (WGS) entry which is preliminary data.</text>
</comment>
<dbReference type="InterPro" id="IPR012337">
    <property type="entry name" value="RNaseH-like_sf"/>
</dbReference>
<evidence type="ECO:0008006" key="3">
    <source>
        <dbReference type="Google" id="ProtNLM"/>
    </source>
</evidence>
<dbReference type="SUPFAM" id="SSF53098">
    <property type="entry name" value="Ribonuclease H-like"/>
    <property type="match status" value="1"/>
</dbReference>
<sequence length="345" mass="37418">MAGSDRSNRYAKPCARCGDAVAAEAGVLLQSRSKNWVVYHPDHAPPSELGGVTSHITALRTNQRDGQCENCGVVVPAGLGVLLFTEYGGWDVCHPEHVRPPGPPSRGGHPGWHRRPLMAVDIATTGNRYGVDRILGAAVRTTGGTSRDWLIDPGPGALSVAPTKHHGITLDEARAKGMSASQALDELATVLASHLARTEPLVAWHAPFVLTTLETELLRHELTPLADRVPDGLEPICDPLVLDRQAAPFRFGGHSLEAVTEWYGVTHDRPGHPGHDAKASLIVAYIIGACYPAIGRLSRPTLHQKQAHWHERQMQEAEILHPSGSWGRQWPTADVHVQPWQDQPA</sequence>
<dbReference type="EMBL" id="BAAAUG010000030">
    <property type="protein sequence ID" value="GAA3096894.1"/>
    <property type="molecule type" value="Genomic_DNA"/>
</dbReference>
<dbReference type="InterPro" id="IPR036397">
    <property type="entry name" value="RNaseH_sf"/>
</dbReference>
<dbReference type="Gene3D" id="3.30.420.10">
    <property type="entry name" value="Ribonuclease H-like superfamily/Ribonuclease H"/>
    <property type="match status" value="1"/>
</dbReference>
<protein>
    <recommendedName>
        <fullName evidence="3">DNA polymerase III subunit epsilon</fullName>
    </recommendedName>
</protein>
<dbReference type="Proteomes" id="UP001501637">
    <property type="component" value="Unassembled WGS sequence"/>
</dbReference>
<evidence type="ECO:0000313" key="2">
    <source>
        <dbReference type="Proteomes" id="UP001501637"/>
    </source>
</evidence>
<reference evidence="2" key="1">
    <citation type="journal article" date="2019" name="Int. J. Syst. Evol. Microbiol.">
        <title>The Global Catalogue of Microorganisms (GCM) 10K type strain sequencing project: providing services to taxonomists for standard genome sequencing and annotation.</title>
        <authorList>
            <consortium name="The Broad Institute Genomics Platform"/>
            <consortium name="The Broad Institute Genome Sequencing Center for Infectious Disease"/>
            <person name="Wu L."/>
            <person name="Ma J."/>
        </authorList>
    </citation>
    <scope>NUCLEOTIDE SEQUENCE [LARGE SCALE GENOMIC DNA]</scope>
    <source>
        <strain evidence="2">JCM 9092</strain>
    </source>
</reference>